<dbReference type="InterPro" id="IPR001296">
    <property type="entry name" value="Glyco_trans_1"/>
</dbReference>
<gene>
    <name evidence="3" type="ORF">FZ040_11550</name>
</gene>
<dbReference type="InterPro" id="IPR028098">
    <property type="entry name" value="Glyco_trans_4-like_N"/>
</dbReference>
<dbReference type="AlphaFoldDB" id="A0A5D6VWL4"/>
<sequence>MNNQYPIRVLQIVGIVCGGGVEAVIMNYYRNINRDKVQFDFVIDGKEKSLLDDEIKRMGGRVYHVTPYKDNIIKYMCDIYHIIKKNKYDIIHDNMNTMSLFSLFPAWLAGAKIRIIHNHSTNEKAMEERCKYYLKKILRPFSPLFANQYVACSKYAAEWMYGKRAIQLDKVKIINNAVDIEKFRFSVTARKKLREELGVKEEVNVIGHIGRLVPQKNHMFLLDVFASYFKQNPASVLVMIGDGPLRENLEHKAKELKISDKVYFKGLRSDVNEWYSAMDVFLLPSLYEGLPVVGIEAQANGVPVCLSSNITKEVVINENVRYLPLVKEEWVKSINDLIRKRARKTLLEENGFSIQNEAKKMECWYGSMVKEV</sequence>
<dbReference type="Pfam" id="PF00534">
    <property type="entry name" value="Glycos_transf_1"/>
    <property type="match status" value="1"/>
</dbReference>
<evidence type="ECO:0000313" key="3">
    <source>
        <dbReference type="EMBL" id="TYZ20633.1"/>
    </source>
</evidence>
<reference evidence="3 4" key="1">
    <citation type="submission" date="2019-08" db="EMBL/GenBank/DDBJ databases">
        <title>Selenomonas sp. mPRGC5 and Selenomonas sp. mPRGC8 isolated from ruminal fluid of dairy goat (Capra hircus).</title>
        <authorList>
            <person name="Poothong S."/>
            <person name="Nuengjamnong C."/>
            <person name="Tanasupawat S."/>
        </authorList>
    </citation>
    <scope>NUCLEOTIDE SEQUENCE [LARGE SCALE GENOMIC DNA]</scope>
    <source>
        <strain evidence="4">mPRGC5</strain>
    </source>
</reference>
<dbReference type="Pfam" id="PF13439">
    <property type="entry name" value="Glyco_transf_4"/>
    <property type="match status" value="1"/>
</dbReference>
<dbReference type="GO" id="GO:0016757">
    <property type="term" value="F:glycosyltransferase activity"/>
    <property type="evidence" value="ECO:0007669"/>
    <property type="project" value="InterPro"/>
</dbReference>
<dbReference type="OrthoDB" id="9804196at2"/>
<evidence type="ECO:0000259" key="2">
    <source>
        <dbReference type="Pfam" id="PF13439"/>
    </source>
</evidence>
<evidence type="ECO:0000259" key="1">
    <source>
        <dbReference type="Pfam" id="PF00534"/>
    </source>
</evidence>
<feature type="domain" description="Glycosyl transferase family 1" evidence="1">
    <location>
        <begin position="190"/>
        <end position="350"/>
    </location>
</feature>
<feature type="domain" description="Glycosyltransferase subfamily 4-like N-terminal" evidence="2">
    <location>
        <begin position="19"/>
        <end position="181"/>
    </location>
</feature>
<dbReference type="CDD" id="cd03812">
    <property type="entry name" value="GT4_CapH-like"/>
    <property type="match status" value="1"/>
</dbReference>
<keyword evidence="4" id="KW-1185">Reference proteome</keyword>
<proteinExistence type="predicted"/>
<accession>A0A5D6VWL4</accession>
<comment type="caution">
    <text evidence="3">The sequence shown here is derived from an EMBL/GenBank/DDBJ whole genome shotgun (WGS) entry which is preliminary data.</text>
</comment>
<dbReference type="Proteomes" id="UP000323646">
    <property type="component" value="Unassembled WGS sequence"/>
</dbReference>
<dbReference type="SUPFAM" id="SSF53756">
    <property type="entry name" value="UDP-Glycosyltransferase/glycogen phosphorylase"/>
    <property type="match status" value="1"/>
</dbReference>
<dbReference type="PANTHER" id="PTHR45947">
    <property type="entry name" value="SULFOQUINOVOSYL TRANSFERASE SQD2"/>
    <property type="match status" value="1"/>
</dbReference>
<name>A0A5D6VWL4_9FIRM</name>
<dbReference type="PANTHER" id="PTHR45947:SF3">
    <property type="entry name" value="SULFOQUINOVOSYL TRANSFERASE SQD2"/>
    <property type="match status" value="1"/>
</dbReference>
<protein>
    <submittedName>
        <fullName evidence="3">Glycosyltransferase family 1 protein</fullName>
    </submittedName>
</protein>
<organism evidence="3 4">
    <name type="scientific">Selenomonas ruminis</name>
    <dbReference type="NCBI Taxonomy" id="2593411"/>
    <lineage>
        <taxon>Bacteria</taxon>
        <taxon>Bacillati</taxon>
        <taxon>Bacillota</taxon>
        <taxon>Negativicutes</taxon>
        <taxon>Selenomonadales</taxon>
        <taxon>Selenomonadaceae</taxon>
        <taxon>Selenomonas</taxon>
    </lineage>
</organism>
<dbReference type="InterPro" id="IPR050194">
    <property type="entry name" value="Glycosyltransferase_grp1"/>
</dbReference>
<dbReference type="Gene3D" id="3.40.50.2000">
    <property type="entry name" value="Glycogen Phosphorylase B"/>
    <property type="match status" value="2"/>
</dbReference>
<dbReference type="EMBL" id="VTOY01000013">
    <property type="protein sequence ID" value="TYZ20633.1"/>
    <property type="molecule type" value="Genomic_DNA"/>
</dbReference>
<evidence type="ECO:0000313" key="4">
    <source>
        <dbReference type="Proteomes" id="UP000323646"/>
    </source>
</evidence>
<dbReference type="RefSeq" id="WP_149172125.1">
    <property type="nucleotide sequence ID" value="NZ_VTOY01000013.1"/>
</dbReference>
<keyword evidence="3" id="KW-0808">Transferase</keyword>